<dbReference type="EMBL" id="LR798321">
    <property type="protein sequence ID" value="CAB5223314.1"/>
    <property type="molecule type" value="Genomic_DNA"/>
</dbReference>
<evidence type="ECO:0000313" key="1">
    <source>
        <dbReference type="EMBL" id="CAB5223314.1"/>
    </source>
</evidence>
<reference evidence="1" key="1">
    <citation type="submission" date="2020-05" db="EMBL/GenBank/DDBJ databases">
        <authorList>
            <person name="Chiriac C."/>
            <person name="Salcher M."/>
            <person name="Ghai R."/>
            <person name="Kavagutti S V."/>
        </authorList>
    </citation>
    <scope>NUCLEOTIDE SEQUENCE</scope>
</reference>
<accession>A0A6J7X4W1</accession>
<sequence>MIDCCSYQQIDHTYSGESPRALCRAFYQFMMACGFAPQNVSEAMLSIGTEYDEAYSPRLERGSNGANSSARGTV</sequence>
<name>A0A6J7X4W1_9CAUD</name>
<gene>
    <name evidence="1" type="ORF">UFOVP383_22</name>
</gene>
<proteinExistence type="predicted"/>
<organism evidence="1">
    <name type="scientific">uncultured Caudovirales phage</name>
    <dbReference type="NCBI Taxonomy" id="2100421"/>
    <lineage>
        <taxon>Viruses</taxon>
        <taxon>Duplodnaviria</taxon>
        <taxon>Heunggongvirae</taxon>
        <taxon>Uroviricota</taxon>
        <taxon>Caudoviricetes</taxon>
        <taxon>Peduoviridae</taxon>
        <taxon>Maltschvirus</taxon>
        <taxon>Maltschvirus maltsch</taxon>
    </lineage>
</organism>
<protein>
    <submittedName>
        <fullName evidence="1">Uncharacterized protein</fullName>
    </submittedName>
</protein>